<dbReference type="RefSeq" id="XP_033650979.1">
    <property type="nucleotide sequence ID" value="XM_033799021.1"/>
</dbReference>
<dbReference type="Pfam" id="PF07690">
    <property type="entry name" value="MFS_1"/>
    <property type="match status" value="1"/>
</dbReference>
<name>A0A6A6JA17_WESOR</name>
<accession>A0A6A6JA17</accession>
<dbReference type="GO" id="GO:0022857">
    <property type="term" value="F:transmembrane transporter activity"/>
    <property type="evidence" value="ECO:0007669"/>
    <property type="project" value="InterPro"/>
</dbReference>
<feature type="transmembrane region" description="Helical" evidence="8">
    <location>
        <begin position="127"/>
        <end position="148"/>
    </location>
</feature>
<evidence type="ECO:0000313" key="11">
    <source>
        <dbReference type="Proteomes" id="UP000800097"/>
    </source>
</evidence>
<feature type="transmembrane region" description="Helical" evidence="8">
    <location>
        <begin position="160"/>
        <end position="178"/>
    </location>
</feature>
<dbReference type="PANTHER" id="PTHR23506:SF23">
    <property type="entry name" value="GH10249P"/>
    <property type="match status" value="1"/>
</dbReference>
<dbReference type="GeneID" id="54552196"/>
<feature type="transmembrane region" description="Helical" evidence="8">
    <location>
        <begin position="402"/>
        <end position="427"/>
    </location>
</feature>
<feature type="domain" description="Major facilitator superfamily (MFS) profile" evidence="9">
    <location>
        <begin position="30"/>
        <end position="509"/>
    </location>
</feature>
<dbReference type="InterPro" id="IPR001958">
    <property type="entry name" value="Tet-R_TetA/multi-R_MdtG-like"/>
</dbReference>
<keyword evidence="4 8" id="KW-0812">Transmembrane</keyword>
<evidence type="ECO:0000256" key="6">
    <source>
        <dbReference type="ARBA" id="ARBA00023136"/>
    </source>
</evidence>
<dbReference type="AlphaFoldDB" id="A0A6A6JA17"/>
<proteinExistence type="inferred from homology"/>
<dbReference type="Proteomes" id="UP000800097">
    <property type="component" value="Unassembled WGS sequence"/>
</dbReference>
<dbReference type="SUPFAM" id="SSF103473">
    <property type="entry name" value="MFS general substrate transporter"/>
    <property type="match status" value="1"/>
</dbReference>
<feature type="transmembrane region" description="Helical" evidence="8">
    <location>
        <begin position="482"/>
        <end position="506"/>
    </location>
</feature>
<dbReference type="InterPro" id="IPR036259">
    <property type="entry name" value="MFS_trans_sf"/>
</dbReference>
<dbReference type="InterPro" id="IPR020846">
    <property type="entry name" value="MFS_dom"/>
</dbReference>
<keyword evidence="6 8" id="KW-0472">Membrane</keyword>
<evidence type="ECO:0000256" key="5">
    <source>
        <dbReference type="ARBA" id="ARBA00022989"/>
    </source>
</evidence>
<dbReference type="CDD" id="cd17325">
    <property type="entry name" value="MFS_MdtG_SLC18_like"/>
    <property type="match status" value="1"/>
</dbReference>
<dbReference type="InterPro" id="IPR050930">
    <property type="entry name" value="MFS_Vesicular_Transporter"/>
</dbReference>
<feature type="region of interest" description="Disordered" evidence="7">
    <location>
        <begin position="262"/>
        <end position="287"/>
    </location>
</feature>
<evidence type="ECO:0000256" key="8">
    <source>
        <dbReference type="SAM" id="Phobius"/>
    </source>
</evidence>
<evidence type="ECO:0000313" key="10">
    <source>
        <dbReference type="EMBL" id="KAF2273440.1"/>
    </source>
</evidence>
<keyword evidence="3" id="KW-0813">Transport</keyword>
<organism evidence="10 11">
    <name type="scientific">Westerdykella ornata</name>
    <dbReference type="NCBI Taxonomy" id="318751"/>
    <lineage>
        <taxon>Eukaryota</taxon>
        <taxon>Fungi</taxon>
        <taxon>Dikarya</taxon>
        <taxon>Ascomycota</taxon>
        <taxon>Pezizomycotina</taxon>
        <taxon>Dothideomycetes</taxon>
        <taxon>Pleosporomycetidae</taxon>
        <taxon>Pleosporales</taxon>
        <taxon>Sporormiaceae</taxon>
        <taxon>Westerdykella</taxon>
    </lineage>
</organism>
<feature type="transmembrane region" description="Helical" evidence="8">
    <location>
        <begin position="371"/>
        <end position="390"/>
    </location>
</feature>
<dbReference type="PRINTS" id="PR01035">
    <property type="entry name" value="TCRTETA"/>
</dbReference>
<comment type="similarity">
    <text evidence="2">Belongs to the major facilitator superfamily. Vesicular transporter family.</text>
</comment>
<dbReference type="InterPro" id="IPR011701">
    <property type="entry name" value="MFS"/>
</dbReference>
<feature type="transmembrane region" description="Helical" evidence="8">
    <location>
        <begin position="28"/>
        <end position="49"/>
    </location>
</feature>
<evidence type="ECO:0000259" key="9">
    <source>
        <dbReference type="PROSITE" id="PS50850"/>
    </source>
</evidence>
<dbReference type="OrthoDB" id="5086884at2759"/>
<keyword evidence="11" id="KW-1185">Reference proteome</keyword>
<reference evidence="10" key="1">
    <citation type="journal article" date="2020" name="Stud. Mycol.">
        <title>101 Dothideomycetes genomes: a test case for predicting lifestyles and emergence of pathogens.</title>
        <authorList>
            <person name="Haridas S."/>
            <person name="Albert R."/>
            <person name="Binder M."/>
            <person name="Bloem J."/>
            <person name="Labutti K."/>
            <person name="Salamov A."/>
            <person name="Andreopoulos B."/>
            <person name="Baker S."/>
            <person name="Barry K."/>
            <person name="Bills G."/>
            <person name="Bluhm B."/>
            <person name="Cannon C."/>
            <person name="Castanera R."/>
            <person name="Culley D."/>
            <person name="Daum C."/>
            <person name="Ezra D."/>
            <person name="Gonzalez J."/>
            <person name="Henrissat B."/>
            <person name="Kuo A."/>
            <person name="Liang C."/>
            <person name="Lipzen A."/>
            <person name="Lutzoni F."/>
            <person name="Magnuson J."/>
            <person name="Mondo S."/>
            <person name="Nolan M."/>
            <person name="Ohm R."/>
            <person name="Pangilinan J."/>
            <person name="Park H.-J."/>
            <person name="Ramirez L."/>
            <person name="Alfaro M."/>
            <person name="Sun H."/>
            <person name="Tritt A."/>
            <person name="Yoshinaga Y."/>
            <person name="Zwiers L.-H."/>
            <person name="Turgeon B."/>
            <person name="Goodwin S."/>
            <person name="Spatafora J."/>
            <person name="Crous P."/>
            <person name="Grigoriev I."/>
        </authorList>
    </citation>
    <scope>NUCLEOTIDE SEQUENCE</scope>
    <source>
        <strain evidence="10">CBS 379.55</strain>
    </source>
</reference>
<dbReference type="EMBL" id="ML986510">
    <property type="protein sequence ID" value="KAF2273440.1"/>
    <property type="molecule type" value="Genomic_DNA"/>
</dbReference>
<evidence type="ECO:0000256" key="2">
    <source>
        <dbReference type="ARBA" id="ARBA00006829"/>
    </source>
</evidence>
<feature type="transmembrane region" description="Helical" evidence="8">
    <location>
        <begin position="307"/>
        <end position="329"/>
    </location>
</feature>
<feature type="transmembrane region" description="Helical" evidence="8">
    <location>
        <begin position="103"/>
        <end position="121"/>
    </location>
</feature>
<comment type="subcellular location">
    <subcellularLocation>
        <location evidence="1">Membrane</location>
        <topology evidence="1">Multi-pass membrane protein</topology>
    </subcellularLocation>
</comment>
<feature type="transmembrane region" description="Helical" evidence="8">
    <location>
        <begin position="69"/>
        <end position="91"/>
    </location>
</feature>
<dbReference type="PROSITE" id="PS50850">
    <property type="entry name" value="MFS"/>
    <property type="match status" value="1"/>
</dbReference>
<evidence type="ECO:0000256" key="4">
    <source>
        <dbReference type="ARBA" id="ARBA00022692"/>
    </source>
</evidence>
<evidence type="ECO:0000256" key="3">
    <source>
        <dbReference type="ARBA" id="ARBA00022448"/>
    </source>
</evidence>
<feature type="transmembrane region" description="Helical" evidence="8">
    <location>
        <begin position="448"/>
        <end position="470"/>
    </location>
</feature>
<evidence type="ECO:0000256" key="7">
    <source>
        <dbReference type="SAM" id="MobiDB-lite"/>
    </source>
</evidence>
<sequence length="509" mass="54095">MRQPGWLASLTHDGDKPPFLLKTRSSNAFIIGTIALAVFTDIFLYGVIVPVVPFALEQKLNVTQERVQHWVSVLIAIYGASLLAFSPICGWLADHTSSRRSSLLLGLLALLGSTVLLNLGSNVGVFVAGRILQGASAAVVWTVGLALLADTVPQAHLAQAMGYVSLAMTLGILVGPLLGGVVFDRGGYDAVFGMCYGLIGLDIVLRVLLIEKKTAAQWDPNASGRVREIGGVSSSTERRTGPELVSEEQCIRTTEALANLEKGHSSVPQPSTSDINPTPNGISTDSERQRLRDRLPPILSLLYSRRLLAALFASIIQAALITAFDGVLTIHAARIFGWTATGAALLFLPIVIPTFLAPLAGMLSDRIGGRFPASIGFLLATVPLVCLRFVEENSIKDKILLCAMLALIGLTLTFTFPPLMAEISGVVETKEKKLLASGKKGYGKGGAYAQAYALFNVAFAAGCMIGPLIAGAIVEEQGWGTMGWVLGLLSGITSVPVFLWLGGWIFTRV</sequence>
<protein>
    <submittedName>
        <fullName evidence="10">MFS general substrate transporter</fullName>
    </submittedName>
</protein>
<dbReference type="Gene3D" id="1.20.1250.20">
    <property type="entry name" value="MFS general substrate transporter like domains"/>
    <property type="match status" value="2"/>
</dbReference>
<dbReference type="GO" id="GO:0016020">
    <property type="term" value="C:membrane"/>
    <property type="evidence" value="ECO:0007669"/>
    <property type="project" value="UniProtKB-SubCell"/>
</dbReference>
<dbReference type="PANTHER" id="PTHR23506">
    <property type="entry name" value="GH10249P"/>
    <property type="match status" value="1"/>
</dbReference>
<evidence type="ECO:0000256" key="1">
    <source>
        <dbReference type="ARBA" id="ARBA00004141"/>
    </source>
</evidence>
<feature type="transmembrane region" description="Helical" evidence="8">
    <location>
        <begin position="335"/>
        <end position="359"/>
    </location>
</feature>
<gene>
    <name evidence="10" type="ORF">EI97DRAFT_436095</name>
</gene>
<feature type="compositionally biased region" description="Polar residues" evidence="7">
    <location>
        <begin position="266"/>
        <end position="284"/>
    </location>
</feature>
<keyword evidence="5 8" id="KW-1133">Transmembrane helix</keyword>
<feature type="transmembrane region" description="Helical" evidence="8">
    <location>
        <begin position="190"/>
        <end position="209"/>
    </location>
</feature>